<feature type="transmembrane region" description="Helical" evidence="1">
    <location>
        <begin position="6"/>
        <end position="26"/>
    </location>
</feature>
<organism evidence="2 3">
    <name type="scientific">Clostridium folliculivorans</name>
    <dbReference type="NCBI Taxonomy" id="2886038"/>
    <lineage>
        <taxon>Bacteria</taxon>
        <taxon>Bacillati</taxon>
        <taxon>Bacillota</taxon>
        <taxon>Clostridia</taxon>
        <taxon>Eubacteriales</taxon>
        <taxon>Clostridiaceae</taxon>
        <taxon>Clostridium</taxon>
    </lineage>
</organism>
<dbReference type="RefSeq" id="WP_261852084.1">
    <property type="nucleotide sequence ID" value="NZ_BQXY01000002.1"/>
</dbReference>
<sequence length="166" mass="18917">MKRRNIILSCLFILCIIISAYVGFVIGNNTKKDSKSIDYSSSTWASIHIKTIQHMPSGIAYSITLKNNSSYVIKQNSLYVSYTITENNSAKASEAKFETTGNKLDIKPNEEVLLFCFIPLESYKDNKNIDVTRLQYEIKGYLNEVTTLNHFTQAGYFSKEELQTKD</sequence>
<evidence type="ECO:0000256" key="1">
    <source>
        <dbReference type="SAM" id="Phobius"/>
    </source>
</evidence>
<keyword evidence="1" id="KW-0472">Membrane</keyword>
<reference evidence="2" key="1">
    <citation type="journal article" date="2023" name="Int. J. Syst. Evol. Microbiol.">
        <title>&lt;i&gt;Clostridium folliculivorans&lt;/i&gt; sp. nov., isolated from soil samples of an organic paddy in Japan.</title>
        <authorList>
            <person name="Tazawa J."/>
            <person name="Kobayashi H."/>
            <person name="Tanizawa Y."/>
            <person name="Uchino A."/>
            <person name="Tanaka F."/>
            <person name="Urashima Y."/>
            <person name="Miura S."/>
            <person name="Sakamoto M."/>
            <person name="Ohkuma M."/>
            <person name="Tohno M."/>
        </authorList>
    </citation>
    <scope>NUCLEOTIDE SEQUENCE</scope>
    <source>
        <strain evidence="2">D1-1</strain>
    </source>
</reference>
<evidence type="ECO:0000313" key="2">
    <source>
        <dbReference type="EMBL" id="GKU25119.1"/>
    </source>
</evidence>
<dbReference type="EMBL" id="BQXY01000002">
    <property type="protein sequence ID" value="GKU25119.1"/>
    <property type="molecule type" value="Genomic_DNA"/>
</dbReference>
<proteinExistence type="predicted"/>
<keyword evidence="1" id="KW-0812">Transmembrane</keyword>
<keyword evidence="1" id="KW-1133">Transmembrane helix</keyword>
<gene>
    <name evidence="2" type="ORF">CFOLD11_19450</name>
</gene>
<comment type="caution">
    <text evidence="2">The sequence shown here is derived from an EMBL/GenBank/DDBJ whole genome shotgun (WGS) entry which is preliminary data.</text>
</comment>
<accession>A0A9W5Y1Q5</accession>
<keyword evidence="3" id="KW-1185">Reference proteome</keyword>
<dbReference type="Proteomes" id="UP001057868">
    <property type="component" value="Unassembled WGS sequence"/>
</dbReference>
<evidence type="ECO:0000313" key="3">
    <source>
        <dbReference type="Proteomes" id="UP001057868"/>
    </source>
</evidence>
<protein>
    <submittedName>
        <fullName evidence="2">Uncharacterized protein</fullName>
    </submittedName>
</protein>
<dbReference type="AlphaFoldDB" id="A0A9W5Y1Q5"/>
<name>A0A9W5Y1Q5_9CLOT</name>